<evidence type="ECO:0000256" key="1">
    <source>
        <dbReference type="ARBA" id="ARBA00009108"/>
    </source>
</evidence>
<reference evidence="4" key="1">
    <citation type="submission" date="2022-10" db="EMBL/GenBank/DDBJ databases">
        <title>Description of Fervidibacillus gen. nov. in the family Fervidibacillaceae fam. nov. with two species, Fervidibacillus albus sp. nov., and Fervidibacillus halotolerans sp. nov., isolated from tidal flat sediments.</title>
        <authorList>
            <person name="Kwon K.K."/>
            <person name="Yang S.-H."/>
        </authorList>
    </citation>
    <scope>NUCLEOTIDE SEQUENCE</scope>
    <source>
        <strain evidence="4">JCM 19140</strain>
    </source>
</reference>
<evidence type="ECO:0000313" key="4">
    <source>
        <dbReference type="EMBL" id="MCU9612193.1"/>
    </source>
</evidence>
<evidence type="ECO:0000256" key="2">
    <source>
        <dbReference type="SAM" id="Coils"/>
    </source>
</evidence>
<dbReference type="Proteomes" id="UP001209318">
    <property type="component" value="Unassembled WGS sequence"/>
</dbReference>
<dbReference type="PANTHER" id="PTHR37313:SF2">
    <property type="entry name" value="UPF0749 PROTEIN YLXX"/>
    <property type="match status" value="1"/>
</dbReference>
<name>A0AAE3LRX9_9BACI</name>
<evidence type="ECO:0000256" key="3">
    <source>
        <dbReference type="SAM" id="Phobius"/>
    </source>
</evidence>
<keyword evidence="5" id="KW-1185">Reference proteome</keyword>
<dbReference type="PANTHER" id="PTHR37313">
    <property type="entry name" value="UPF0749 PROTEIN RV1825"/>
    <property type="match status" value="1"/>
</dbReference>
<dbReference type="Pfam" id="PF05949">
    <property type="entry name" value="DUF881"/>
    <property type="match status" value="1"/>
</dbReference>
<sequence>MKKSYISITFVTMLIGIMLAVQFNSTKQSDDRDTRDSWEIREDYTEAQELQTKLLQEIRTNEEKIAQYETDRHNSKEQVFLETLDELRAEAGLLETEGPGITIKLTPITQYIIPGESGPFVSSDILRKLINELNMYGATAISIAEQRVINTTVIREVAGVTKIDGYPLNTFPIEVKVIASSEDQANKLYNRMQISSIPDDFFIDNLSMEISEPKEKLMIPKYQNDIDVKKMEPVKEEGGK</sequence>
<dbReference type="AlphaFoldDB" id="A0AAE3LRX9"/>
<gene>
    <name evidence="4" type="ORF">OEV98_01290</name>
</gene>
<evidence type="ECO:0000313" key="5">
    <source>
        <dbReference type="Proteomes" id="UP001209318"/>
    </source>
</evidence>
<keyword evidence="2" id="KW-0175">Coiled coil</keyword>
<keyword evidence="3" id="KW-0472">Membrane</keyword>
<feature type="coiled-coil region" evidence="2">
    <location>
        <begin position="51"/>
        <end position="78"/>
    </location>
</feature>
<organism evidence="4 5">
    <name type="scientific">Perspicuibacillus lycopersici</name>
    <dbReference type="NCBI Taxonomy" id="1325689"/>
    <lineage>
        <taxon>Bacteria</taxon>
        <taxon>Bacillati</taxon>
        <taxon>Bacillota</taxon>
        <taxon>Bacilli</taxon>
        <taxon>Bacillales</taxon>
        <taxon>Bacillaceae</taxon>
        <taxon>Perspicuibacillus</taxon>
    </lineage>
</organism>
<keyword evidence="3" id="KW-1133">Transmembrane helix</keyword>
<dbReference type="InterPro" id="IPR010273">
    <property type="entry name" value="DUF881"/>
</dbReference>
<keyword evidence="3" id="KW-0812">Transmembrane</keyword>
<comment type="similarity">
    <text evidence="1">Belongs to the UPF0749 family.</text>
</comment>
<dbReference type="EMBL" id="JAOUSF010000001">
    <property type="protein sequence ID" value="MCU9612193.1"/>
    <property type="molecule type" value="Genomic_DNA"/>
</dbReference>
<comment type="caution">
    <text evidence="4">The sequence shown here is derived from an EMBL/GenBank/DDBJ whole genome shotgun (WGS) entry which is preliminary data.</text>
</comment>
<dbReference type="Gene3D" id="3.30.70.1880">
    <property type="entry name" value="Protein of unknown function DUF881"/>
    <property type="match status" value="1"/>
</dbReference>
<feature type="transmembrane region" description="Helical" evidence="3">
    <location>
        <begin position="6"/>
        <end position="25"/>
    </location>
</feature>
<protein>
    <submittedName>
        <fullName evidence="4">DUF881 domain-containing protein</fullName>
    </submittedName>
</protein>
<accession>A0AAE3LRX9</accession>
<proteinExistence type="inferred from homology"/>
<dbReference type="RefSeq" id="WP_263071330.1">
    <property type="nucleotide sequence ID" value="NZ_JAOUSF010000001.1"/>
</dbReference>